<dbReference type="InterPro" id="IPR012337">
    <property type="entry name" value="RNaseH-like_sf"/>
</dbReference>
<dbReference type="OrthoDB" id="10252740at2759"/>
<dbReference type="AlphaFoldDB" id="A0A8A3P1S6"/>
<dbReference type="InterPro" id="IPR036397">
    <property type="entry name" value="RNaseH_sf"/>
</dbReference>
<dbReference type="GO" id="GO:0003676">
    <property type="term" value="F:nucleic acid binding"/>
    <property type="evidence" value="ECO:0007669"/>
    <property type="project" value="InterPro"/>
</dbReference>
<proteinExistence type="predicted"/>
<feature type="compositionally biased region" description="Basic and acidic residues" evidence="1">
    <location>
        <begin position="10"/>
        <end position="24"/>
    </location>
</feature>
<keyword evidence="3" id="KW-1185">Reference proteome</keyword>
<accession>A0A8A3P1S6</accession>
<feature type="region of interest" description="Disordered" evidence="1">
    <location>
        <begin position="75"/>
        <end position="94"/>
    </location>
</feature>
<dbReference type="Gene3D" id="3.30.420.10">
    <property type="entry name" value="Ribonuclease H-like superfamily/Ribonuclease H"/>
    <property type="match status" value="1"/>
</dbReference>
<dbReference type="Proteomes" id="UP000672032">
    <property type="component" value="Chromosome 2"/>
</dbReference>
<name>A0A8A3P1S6_9HELO</name>
<evidence type="ECO:0000313" key="3">
    <source>
        <dbReference type="Proteomes" id="UP000672032"/>
    </source>
</evidence>
<dbReference type="EMBL" id="CP063406">
    <property type="protein sequence ID" value="QSZ31783.1"/>
    <property type="molecule type" value="Genomic_DNA"/>
</dbReference>
<feature type="region of interest" description="Disordered" evidence="1">
    <location>
        <begin position="1"/>
        <end position="24"/>
    </location>
</feature>
<evidence type="ECO:0000256" key="1">
    <source>
        <dbReference type="SAM" id="MobiDB-lite"/>
    </source>
</evidence>
<organism evidence="2 3">
    <name type="scientific">Monilinia vaccinii-corymbosi</name>
    <dbReference type="NCBI Taxonomy" id="61207"/>
    <lineage>
        <taxon>Eukaryota</taxon>
        <taxon>Fungi</taxon>
        <taxon>Dikarya</taxon>
        <taxon>Ascomycota</taxon>
        <taxon>Pezizomycotina</taxon>
        <taxon>Leotiomycetes</taxon>
        <taxon>Helotiales</taxon>
        <taxon>Sclerotiniaceae</taxon>
        <taxon>Monilinia</taxon>
    </lineage>
</organism>
<dbReference type="SUPFAM" id="SSF53098">
    <property type="entry name" value="Ribonuclease H-like"/>
    <property type="match status" value="1"/>
</dbReference>
<sequence length="94" mass="10700">MVYRQPNDGVFRERTEESHGKAERDEIRLRVDALEELTHSTCRLFKRAIKAISLCPPVYYADLLCSSMKAYLADHDAPTGHTTPEPGAEPAWLR</sequence>
<protein>
    <submittedName>
        <fullName evidence="2">Uncharacterized protein</fullName>
    </submittedName>
</protein>
<gene>
    <name evidence="2" type="ORF">DSL72_001352</name>
</gene>
<reference evidence="2" key="1">
    <citation type="submission" date="2020-10" db="EMBL/GenBank/DDBJ databases">
        <title>Genome Sequence of Monilinia vaccinii-corymbosi Sheds Light on Mummy Berry Disease Infection of Blueberry and Mating Type.</title>
        <authorList>
            <person name="Yow A.G."/>
            <person name="Zhang Y."/>
            <person name="Bansal K."/>
            <person name="Eacker S.M."/>
            <person name="Sullivan S."/>
            <person name="Liachko I."/>
            <person name="Cubeta M.A."/>
            <person name="Rollins J.A."/>
            <person name="Ashrafi H."/>
        </authorList>
    </citation>
    <scope>NUCLEOTIDE SEQUENCE</scope>
    <source>
        <strain evidence="2">RL-1</strain>
    </source>
</reference>
<evidence type="ECO:0000313" key="2">
    <source>
        <dbReference type="EMBL" id="QSZ31783.1"/>
    </source>
</evidence>